<evidence type="ECO:0008006" key="7">
    <source>
        <dbReference type="Google" id="ProtNLM"/>
    </source>
</evidence>
<keyword evidence="6" id="KW-1185">Reference proteome</keyword>
<sequence>MAQTISFKQDIALADELVAILSREQNNLVSANIDAIEGIIEEKSVVMQQMSNALLDRYKMLEANRYEPNEAGLMQWLGKQSDVSVKQEWLGFQKLLTQAKEMNRVNGILINKHFNRNQQQLNVLQSGQSSGEFYGPNGQSSSQSFLRGSLQV</sequence>
<evidence type="ECO:0000256" key="1">
    <source>
        <dbReference type="ARBA" id="ARBA00002397"/>
    </source>
</evidence>
<accession>A0A8D5JZ93</accession>
<comment type="similarity">
    <text evidence="2">Belongs to the FlgN family.</text>
</comment>
<dbReference type="Pfam" id="PF05130">
    <property type="entry name" value="FlgN"/>
    <property type="match status" value="1"/>
</dbReference>
<dbReference type="Gene3D" id="1.20.58.300">
    <property type="entry name" value="FlgN-like"/>
    <property type="match status" value="1"/>
</dbReference>
<feature type="region of interest" description="Disordered" evidence="4">
    <location>
        <begin position="132"/>
        <end position="152"/>
    </location>
</feature>
<gene>
    <name evidence="5" type="ORF">ZMTM_17110</name>
</gene>
<dbReference type="RefSeq" id="WP_221763540.1">
    <property type="nucleotide sequence ID" value="NZ_AP024110.1"/>
</dbReference>
<evidence type="ECO:0000313" key="5">
    <source>
        <dbReference type="EMBL" id="BCM25452.1"/>
    </source>
</evidence>
<name>A0A8D5JZ93_9PROT</name>
<evidence type="ECO:0000256" key="3">
    <source>
        <dbReference type="ARBA" id="ARBA00022795"/>
    </source>
</evidence>
<keyword evidence="3" id="KW-1005">Bacterial flagellum biogenesis</keyword>
<organism evidence="5 6">
    <name type="scientific">Methyloradius palustris</name>
    <dbReference type="NCBI Taxonomy" id="2778876"/>
    <lineage>
        <taxon>Bacteria</taxon>
        <taxon>Pseudomonadati</taxon>
        <taxon>Pseudomonadota</taxon>
        <taxon>Betaproteobacteria</taxon>
        <taxon>Nitrosomonadales</taxon>
        <taxon>Methylophilaceae</taxon>
        <taxon>Methyloradius</taxon>
    </lineage>
</organism>
<dbReference type="EMBL" id="AP024110">
    <property type="protein sequence ID" value="BCM25452.1"/>
    <property type="molecule type" value="Genomic_DNA"/>
</dbReference>
<protein>
    <recommendedName>
        <fullName evidence="7">Flagellar biosynthesis protein FlgN</fullName>
    </recommendedName>
</protein>
<dbReference type="SUPFAM" id="SSF140566">
    <property type="entry name" value="FlgN-like"/>
    <property type="match status" value="1"/>
</dbReference>
<dbReference type="KEGG" id="mpau:ZMTM_17110"/>
<dbReference type="InterPro" id="IPR036679">
    <property type="entry name" value="FlgN-like_sf"/>
</dbReference>
<dbReference type="GO" id="GO:0044780">
    <property type="term" value="P:bacterial-type flagellum assembly"/>
    <property type="evidence" value="ECO:0007669"/>
    <property type="project" value="InterPro"/>
</dbReference>
<comment type="function">
    <text evidence="1">Required for the efficient initiation of filament assembly.</text>
</comment>
<proteinExistence type="inferred from homology"/>
<evidence type="ECO:0000313" key="6">
    <source>
        <dbReference type="Proteomes" id="UP000826722"/>
    </source>
</evidence>
<evidence type="ECO:0000256" key="2">
    <source>
        <dbReference type="ARBA" id="ARBA00007703"/>
    </source>
</evidence>
<dbReference type="InterPro" id="IPR007809">
    <property type="entry name" value="FlgN-like"/>
</dbReference>
<dbReference type="Proteomes" id="UP000826722">
    <property type="component" value="Chromosome"/>
</dbReference>
<evidence type="ECO:0000256" key="4">
    <source>
        <dbReference type="SAM" id="MobiDB-lite"/>
    </source>
</evidence>
<dbReference type="AlphaFoldDB" id="A0A8D5JZ93"/>
<reference evidence="5" key="1">
    <citation type="journal article" date="2021" name="Arch. Microbiol.">
        <title>Methyloradius palustris gen. nov., sp. nov., a methanol-oxidizing bacterium isolated from snow.</title>
        <authorList>
            <person name="Miyadera T."/>
            <person name="Kojima H."/>
            <person name="Fukui M."/>
        </authorList>
    </citation>
    <scope>NUCLEOTIDE SEQUENCE</scope>
    <source>
        <strain evidence="5">Zm11</strain>
    </source>
</reference>